<feature type="domain" description="SnoaL-like" evidence="1">
    <location>
        <begin position="15"/>
        <end position="113"/>
    </location>
</feature>
<dbReference type="EMBL" id="CP093313">
    <property type="protein sequence ID" value="UWZ83445.1"/>
    <property type="molecule type" value="Genomic_DNA"/>
</dbReference>
<dbReference type="AlphaFoldDB" id="A0A9J7BQS4"/>
<dbReference type="InterPro" id="IPR032710">
    <property type="entry name" value="NTF2-like_dom_sf"/>
</dbReference>
<dbReference type="Pfam" id="PF12680">
    <property type="entry name" value="SnoaL_2"/>
    <property type="match status" value="1"/>
</dbReference>
<dbReference type="Gene3D" id="3.10.450.50">
    <property type="match status" value="1"/>
</dbReference>
<protein>
    <submittedName>
        <fullName evidence="2">Nuclear transport factor 2 family protein</fullName>
    </submittedName>
</protein>
<organism evidence="2 3">
    <name type="scientific">Occallatibacter riparius</name>
    <dbReference type="NCBI Taxonomy" id="1002689"/>
    <lineage>
        <taxon>Bacteria</taxon>
        <taxon>Pseudomonadati</taxon>
        <taxon>Acidobacteriota</taxon>
        <taxon>Terriglobia</taxon>
        <taxon>Terriglobales</taxon>
        <taxon>Acidobacteriaceae</taxon>
        <taxon>Occallatibacter</taxon>
    </lineage>
</organism>
<dbReference type="KEGG" id="orp:MOP44_23120"/>
<keyword evidence="3" id="KW-1185">Reference proteome</keyword>
<evidence type="ECO:0000259" key="1">
    <source>
        <dbReference type="Pfam" id="PF12680"/>
    </source>
</evidence>
<dbReference type="RefSeq" id="WP_260792780.1">
    <property type="nucleotide sequence ID" value="NZ_CP093313.1"/>
</dbReference>
<dbReference type="SUPFAM" id="SSF54427">
    <property type="entry name" value="NTF2-like"/>
    <property type="match status" value="1"/>
</dbReference>
<dbReference type="Proteomes" id="UP001059380">
    <property type="component" value="Chromosome"/>
</dbReference>
<sequence length="133" mass="14980">MVDVREILTGAYLDFNARRLDAVLERMAPDVAWPNGWEGGYVYGHEGVRDYWTRQWAAIDPHVEPVSITEEADGRWVVEVHQVVRGLTGDQAGQVLVDTMVRHVFRMRDGLIQKMEIQPPAVGLTAASPPDWA</sequence>
<evidence type="ECO:0000313" key="3">
    <source>
        <dbReference type="Proteomes" id="UP001059380"/>
    </source>
</evidence>
<evidence type="ECO:0000313" key="2">
    <source>
        <dbReference type="EMBL" id="UWZ83445.1"/>
    </source>
</evidence>
<gene>
    <name evidence="2" type="ORF">MOP44_23120</name>
</gene>
<name>A0A9J7BQS4_9BACT</name>
<accession>A0A9J7BQS4</accession>
<reference evidence="2" key="1">
    <citation type="submission" date="2021-04" db="EMBL/GenBank/DDBJ databases">
        <title>Phylogenetic analysis of Acidobacteriaceae.</title>
        <authorList>
            <person name="Qiu L."/>
            <person name="Zhang Q."/>
        </authorList>
    </citation>
    <scope>NUCLEOTIDE SEQUENCE</scope>
    <source>
        <strain evidence="2">DSM 25168</strain>
    </source>
</reference>
<dbReference type="InterPro" id="IPR037401">
    <property type="entry name" value="SnoaL-like"/>
</dbReference>
<proteinExistence type="predicted"/>